<feature type="transmembrane region" description="Helical" evidence="1">
    <location>
        <begin position="12"/>
        <end position="31"/>
    </location>
</feature>
<comment type="caution">
    <text evidence="2">The sequence shown here is derived from an EMBL/GenBank/DDBJ whole genome shotgun (WGS) entry which is preliminary data.</text>
</comment>
<feature type="transmembrane region" description="Helical" evidence="1">
    <location>
        <begin position="37"/>
        <end position="70"/>
    </location>
</feature>
<protein>
    <submittedName>
        <fullName evidence="2">Uncharacterized protein</fullName>
    </submittedName>
</protein>
<feature type="transmembrane region" description="Helical" evidence="1">
    <location>
        <begin position="145"/>
        <end position="162"/>
    </location>
</feature>
<keyword evidence="1" id="KW-0812">Transmembrane</keyword>
<dbReference type="EMBL" id="BMKW01000001">
    <property type="protein sequence ID" value="GGJ01773.1"/>
    <property type="molecule type" value="Genomic_DNA"/>
</dbReference>
<evidence type="ECO:0000313" key="2">
    <source>
        <dbReference type="EMBL" id="GGJ01773.1"/>
    </source>
</evidence>
<gene>
    <name evidence="2" type="ORF">GCM10011320_05740</name>
</gene>
<feature type="transmembrane region" description="Helical" evidence="1">
    <location>
        <begin position="91"/>
        <end position="109"/>
    </location>
</feature>
<dbReference type="AlphaFoldDB" id="A0A917NJ71"/>
<organism evidence="2 3">
    <name type="scientific">Neoroseomonas lacus</name>
    <dbReference type="NCBI Taxonomy" id="287609"/>
    <lineage>
        <taxon>Bacteria</taxon>
        <taxon>Pseudomonadati</taxon>
        <taxon>Pseudomonadota</taxon>
        <taxon>Alphaproteobacteria</taxon>
        <taxon>Acetobacterales</taxon>
        <taxon>Acetobacteraceae</taxon>
        <taxon>Neoroseomonas</taxon>
    </lineage>
</organism>
<feature type="transmembrane region" description="Helical" evidence="1">
    <location>
        <begin position="205"/>
        <end position="222"/>
    </location>
</feature>
<name>A0A917NJ71_9PROT</name>
<feature type="transmembrane region" description="Helical" evidence="1">
    <location>
        <begin position="169"/>
        <end position="193"/>
    </location>
</feature>
<reference evidence="2" key="2">
    <citation type="submission" date="2020-09" db="EMBL/GenBank/DDBJ databases">
        <authorList>
            <person name="Sun Q."/>
            <person name="Zhou Y."/>
        </authorList>
    </citation>
    <scope>NUCLEOTIDE SEQUENCE</scope>
    <source>
        <strain evidence="2">CGMCC 1.3617</strain>
    </source>
</reference>
<feature type="transmembrane region" description="Helical" evidence="1">
    <location>
        <begin position="234"/>
        <end position="252"/>
    </location>
</feature>
<keyword evidence="1" id="KW-1133">Transmembrane helix</keyword>
<reference evidence="2" key="1">
    <citation type="journal article" date="2014" name="Int. J. Syst. Evol. Microbiol.">
        <title>Complete genome sequence of Corynebacterium casei LMG S-19264T (=DSM 44701T), isolated from a smear-ripened cheese.</title>
        <authorList>
            <consortium name="US DOE Joint Genome Institute (JGI-PGF)"/>
            <person name="Walter F."/>
            <person name="Albersmeier A."/>
            <person name="Kalinowski J."/>
            <person name="Ruckert C."/>
        </authorList>
    </citation>
    <scope>NUCLEOTIDE SEQUENCE</scope>
    <source>
        <strain evidence="2">CGMCC 1.3617</strain>
    </source>
</reference>
<sequence length="323" mass="35462">MLLYFMGEARAYVPIAAASMGLLLFYVAYPMHPASRAVLLLGIVSAVLGATIHPYFAVYWPAVCLVAYVHRVATTEEAVSLRGLILFSRPWLVALGAGLYLLLAAITWLRGHPVFSYDPFQWLWAVGPLTHFTDYSHTQFLDGRYLKAAAFTLIAVAGALLLPIRLRGAVGALCAPILLMLLSIGISLLLSWISYRANYWILPRQWVGSVALFAVGVVWLWAEAAKIWSRLSPLLSLTAAAIAVSLVFGQAFQIHRLRVAELRARLAEPSLALSASDCTPVTRLDTSAMTNDQRNDAFVALANRNVACGGRVWPVFRAYYRPG</sequence>
<proteinExistence type="predicted"/>
<evidence type="ECO:0000313" key="3">
    <source>
        <dbReference type="Proteomes" id="UP000661507"/>
    </source>
</evidence>
<keyword evidence="3" id="KW-1185">Reference proteome</keyword>
<evidence type="ECO:0000256" key="1">
    <source>
        <dbReference type="SAM" id="Phobius"/>
    </source>
</evidence>
<accession>A0A917NJ71</accession>
<dbReference type="Proteomes" id="UP000661507">
    <property type="component" value="Unassembled WGS sequence"/>
</dbReference>
<keyword evidence="1" id="KW-0472">Membrane</keyword>